<feature type="compositionally biased region" description="Polar residues" evidence="1">
    <location>
        <begin position="744"/>
        <end position="757"/>
    </location>
</feature>
<organism evidence="2 3">
    <name type="scientific">Ceratocystis pirilliformis</name>
    <dbReference type="NCBI Taxonomy" id="259994"/>
    <lineage>
        <taxon>Eukaryota</taxon>
        <taxon>Fungi</taxon>
        <taxon>Dikarya</taxon>
        <taxon>Ascomycota</taxon>
        <taxon>Pezizomycotina</taxon>
        <taxon>Sordariomycetes</taxon>
        <taxon>Hypocreomycetidae</taxon>
        <taxon>Microascales</taxon>
        <taxon>Ceratocystidaceae</taxon>
        <taxon>Ceratocystis</taxon>
    </lineage>
</organism>
<feature type="compositionally biased region" description="Polar residues" evidence="1">
    <location>
        <begin position="434"/>
        <end position="444"/>
    </location>
</feature>
<evidence type="ECO:0008006" key="4">
    <source>
        <dbReference type="Google" id="ProtNLM"/>
    </source>
</evidence>
<feature type="region of interest" description="Disordered" evidence="1">
    <location>
        <begin position="384"/>
        <end position="417"/>
    </location>
</feature>
<evidence type="ECO:0000313" key="2">
    <source>
        <dbReference type="EMBL" id="KAL1893905.1"/>
    </source>
</evidence>
<dbReference type="InterPro" id="IPR018562">
    <property type="entry name" value="ARS-binding_2"/>
</dbReference>
<evidence type="ECO:0000313" key="3">
    <source>
        <dbReference type="Proteomes" id="UP001583280"/>
    </source>
</evidence>
<feature type="region of interest" description="Disordered" evidence="1">
    <location>
        <begin position="429"/>
        <end position="472"/>
    </location>
</feature>
<dbReference type="PANTHER" id="PTHR42048">
    <property type="entry name" value="ARS-BINDING PROTEIN 2"/>
    <property type="match status" value="1"/>
</dbReference>
<reference evidence="2 3" key="1">
    <citation type="journal article" date="2024" name="IMA Fungus">
        <title>IMA Genome - F19 : A genome assembly and annotation guide to empower mycologists, including annotated draft genome sequences of Ceratocystis pirilliformis, Diaporthe australafricana, Fusarium ophioides, Paecilomyces lecythidis, and Sporothrix stenoceras.</title>
        <authorList>
            <person name="Aylward J."/>
            <person name="Wilson A.M."/>
            <person name="Visagie C.M."/>
            <person name="Spraker J."/>
            <person name="Barnes I."/>
            <person name="Buitendag C."/>
            <person name="Ceriani C."/>
            <person name="Del Mar Angel L."/>
            <person name="du Plessis D."/>
            <person name="Fuchs T."/>
            <person name="Gasser K."/>
            <person name="Kramer D."/>
            <person name="Li W."/>
            <person name="Munsamy K."/>
            <person name="Piso A."/>
            <person name="Price J.L."/>
            <person name="Sonnekus B."/>
            <person name="Thomas C."/>
            <person name="van der Nest A."/>
            <person name="van Dijk A."/>
            <person name="van Heerden A."/>
            <person name="van Vuuren N."/>
            <person name="Yilmaz N."/>
            <person name="Duong T.A."/>
            <person name="van der Merwe N.A."/>
            <person name="Wingfield M.J."/>
            <person name="Wingfield B.D."/>
        </authorList>
    </citation>
    <scope>NUCLEOTIDE SEQUENCE [LARGE SCALE GENOMIC DNA]</scope>
    <source>
        <strain evidence="2 3">CMW 12675</strain>
    </source>
</reference>
<name>A0ABR3YZT5_9PEZI</name>
<feature type="compositionally biased region" description="Polar residues" evidence="1">
    <location>
        <begin position="564"/>
        <end position="574"/>
    </location>
</feature>
<comment type="caution">
    <text evidence="2">The sequence shown here is derived from an EMBL/GenBank/DDBJ whole genome shotgun (WGS) entry which is preliminary data.</text>
</comment>
<protein>
    <recommendedName>
        <fullName evidence="4">ARS-binding protein 2</fullName>
    </recommendedName>
</protein>
<feature type="compositionally biased region" description="Polar residues" evidence="1">
    <location>
        <begin position="345"/>
        <end position="370"/>
    </location>
</feature>
<feature type="compositionally biased region" description="Basic and acidic residues" evidence="1">
    <location>
        <begin position="209"/>
        <end position="232"/>
    </location>
</feature>
<dbReference type="Proteomes" id="UP001583280">
    <property type="component" value="Unassembled WGS sequence"/>
</dbReference>
<keyword evidence="3" id="KW-1185">Reference proteome</keyword>
<feature type="compositionally biased region" description="Low complexity" evidence="1">
    <location>
        <begin position="264"/>
        <end position="277"/>
    </location>
</feature>
<dbReference type="EMBL" id="JAWDJO010000099">
    <property type="protein sequence ID" value="KAL1893905.1"/>
    <property type="molecule type" value="Genomic_DNA"/>
</dbReference>
<feature type="region of interest" description="Disordered" evidence="1">
    <location>
        <begin position="199"/>
        <end position="371"/>
    </location>
</feature>
<gene>
    <name evidence="2" type="ORF">Cpir12675_003881</name>
</gene>
<accession>A0ABR3YZT5</accession>
<feature type="region of interest" description="Disordered" evidence="1">
    <location>
        <begin position="1"/>
        <end position="48"/>
    </location>
</feature>
<feature type="compositionally biased region" description="Pro residues" evidence="1">
    <location>
        <begin position="281"/>
        <end position="290"/>
    </location>
</feature>
<feature type="region of interest" description="Disordered" evidence="1">
    <location>
        <begin position="502"/>
        <end position="583"/>
    </location>
</feature>
<proteinExistence type="predicted"/>
<sequence length="816" mass="91007">MSSTQPPSRPHSVAHMSEYAPTQMAPGSTVRKSSAPPDSPPRVALPNRNVTAETIEDAFVAFILYCNPAVSPDCNVSALREAFSTLPKSDGKAFSPFRLYELICQLDSKEVKTWVELALTLGVEPPDHSKGQSTQKIQQYAVRLKRWMHSLHVDAFFEYLIGREHVYWIEIPSDPNPVGTHMRDGVPPEDDMALRALLPHIRPRRGRKRADENEHKASLASPLRREYHEDSYSHPSRHSHSDVELRYQGSPHQSHCQPHHQPDQPHQQLHQQPQPKYQPHHPQPSPPQPWNWPARPSTTSSSSHSEHLRPYDPPPANGAWHHHAGESTLSSSSSHSCSQPQTCSESAANAPGTTRSVFWSDDSSGPTSAPASCITKLKKRYGAKAVSSAWRSTSRGKTRGRPPSNRPYSDDTSAMDVSPTREIQLPQIPPRAHAQQQPSCSSMLHHQLCPPRPNTSLDIRSGDNGTGRLATPPKHMLATLHEPMRSGHSHREYQSHYAAMSDDEMSDVSNDSNDEDAPHTASSERPTFPTDIFPPTRTVEGNLNFPSVRQSSQAGREKSPRPPQSASSTPTTEPFPNPYSDDQGDPINLDSLYNFLLMCALTAEWVDAQGQPTHAADISEARGIVDTTFLDLHRKAKTKEAFLINVAVLAGGKILLHKRPRFTRAEITPAYSRYLLAWEYRLGGITASFTNRATVYKTTEAMPTGVGTGQPTCRSGCRDRFSRSEVDRSNISGCNHNNRRDSTRPNPNETGQPTRHFTNGDRPPQEVNQTGDYWKRKYTELLKATETSHNVQDRIITGVAIKEADINVHQREWVKN</sequence>
<feature type="compositionally biased region" description="Polar residues" evidence="1">
    <location>
        <begin position="539"/>
        <end position="554"/>
    </location>
</feature>
<evidence type="ECO:0000256" key="1">
    <source>
        <dbReference type="SAM" id="MobiDB-lite"/>
    </source>
</evidence>
<dbReference type="Pfam" id="PF09441">
    <property type="entry name" value="Abp2"/>
    <property type="match status" value="1"/>
</dbReference>
<feature type="compositionally biased region" description="Low complexity" evidence="1">
    <location>
        <begin position="327"/>
        <end position="344"/>
    </location>
</feature>
<feature type="region of interest" description="Disordered" evidence="1">
    <location>
        <begin position="728"/>
        <end position="769"/>
    </location>
</feature>
<dbReference type="PANTHER" id="PTHR42048:SF1">
    <property type="entry name" value="ARS-BINDING PROTEIN 2"/>
    <property type="match status" value="1"/>
</dbReference>